<dbReference type="InterPro" id="IPR036291">
    <property type="entry name" value="NAD(P)-bd_dom_sf"/>
</dbReference>
<dbReference type="Pfam" id="PF03435">
    <property type="entry name" value="Sacchrp_dh_NADP"/>
    <property type="match status" value="1"/>
</dbReference>
<protein>
    <recommendedName>
        <fullName evidence="1">Saccharopine dehydrogenase NADP binding domain-containing protein</fullName>
    </recommendedName>
</protein>
<organism evidence="2">
    <name type="scientific">marine sediment metagenome</name>
    <dbReference type="NCBI Taxonomy" id="412755"/>
    <lineage>
        <taxon>unclassified sequences</taxon>
        <taxon>metagenomes</taxon>
        <taxon>ecological metagenomes</taxon>
    </lineage>
</organism>
<feature type="domain" description="Saccharopine dehydrogenase NADP binding" evidence="1">
    <location>
        <begin position="5"/>
        <end position="126"/>
    </location>
</feature>
<dbReference type="PANTHER" id="PTHR43796">
    <property type="entry name" value="CARBOXYNORSPERMIDINE SYNTHASE"/>
    <property type="match status" value="1"/>
</dbReference>
<dbReference type="AlphaFoldDB" id="X1DVU6"/>
<dbReference type="Gene3D" id="3.40.50.720">
    <property type="entry name" value="NAD(P)-binding Rossmann-like Domain"/>
    <property type="match status" value="1"/>
</dbReference>
<name>X1DVU6_9ZZZZ</name>
<accession>X1DVU6</accession>
<comment type="caution">
    <text evidence="2">The sequence shown here is derived from an EMBL/GenBank/DDBJ whole genome shotgun (WGS) entry which is preliminary data.</text>
</comment>
<sequence>MRIIALGGAGAMGRLSVKDLAASDQVDDLVVADYNLEEAESLARELGDKCAAIKVDANNHAELVEAVRGYDVALGAIGPFYKYEMAMGRACVEAGTNYVSICDDYDAAEEILELDEEAKKAGITAITGVGWTPGITNVLARKAADQLDEV</sequence>
<evidence type="ECO:0000313" key="2">
    <source>
        <dbReference type="EMBL" id="GAH00478.1"/>
    </source>
</evidence>
<dbReference type="InterPro" id="IPR005097">
    <property type="entry name" value="Sacchrp_dh_NADP-bd"/>
</dbReference>
<proteinExistence type="predicted"/>
<evidence type="ECO:0000259" key="1">
    <source>
        <dbReference type="Pfam" id="PF03435"/>
    </source>
</evidence>
<feature type="non-terminal residue" evidence="2">
    <location>
        <position position="150"/>
    </location>
</feature>
<dbReference type="EMBL" id="BART01026737">
    <property type="protein sequence ID" value="GAH00478.1"/>
    <property type="molecule type" value="Genomic_DNA"/>
</dbReference>
<dbReference type="PANTHER" id="PTHR43796:SF2">
    <property type="entry name" value="CARBOXYNORSPERMIDINE SYNTHASE"/>
    <property type="match status" value="1"/>
</dbReference>
<gene>
    <name evidence="2" type="ORF">S01H4_47587</name>
</gene>
<dbReference type="SUPFAM" id="SSF51735">
    <property type="entry name" value="NAD(P)-binding Rossmann-fold domains"/>
    <property type="match status" value="1"/>
</dbReference>
<reference evidence="2" key="1">
    <citation type="journal article" date="2014" name="Front. Microbiol.">
        <title>High frequency of phylogenetically diverse reductive dehalogenase-homologous genes in deep subseafloor sedimentary metagenomes.</title>
        <authorList>
            <person name="Kawai M."/>
            <person name="Futagami T."/>
            <person name="Toyoda A."/>
            <person name="Takaki Y."/>
            <person name="Nishi S."/>
            <person name="Hori S."/>
            <person name="Arai W."/>
            <person name="Tsubouchi T."/>
            <person name="Morono Y."/>
            <person name="Uchiyama I."/>
            <person name="Ito T."/>
            <person name="Fujiyama A."/>
            <person name="Inagaki F."/>
            <person name="Takami H."/>
        </authorList>
    </citation>
    <scope>NUCLEOTIDE SEQUENCE</scope>
    <source>
        <strain evidence="2">Expedition CK06-06</strain>
    </source>
</reference>